<evidence type="ECO:0000313" key="7">
    <source>
        <dbReference type="Proteomes" id="UP000563524"/>
    </source>
</evidence>
<feature type="domain" description="HhH-GPD" evidence="5">
    <location>
        <begin position="7"/>
        <end position="147"/>
    </location>
</feature>
<keyword evidence="6" id="KW-0326">Glycosidase</keyword>
<dbReference type="GO" id="GO:0032993">
    <property type="term" value="C:protein-DNA complex"/>
    <property type="evidence" value="ECO:0007669"/>
    <property type="project" value="TreeGrafter"/>
</dbReference>
<dbReference type="Gene3D" id="1.10.340.30">
    <property type="entry name" value="Hypothetical protein, domain 2"/>
    <property type="match status" value="1"/>
</dbReference>
<dbReference type="InterPro" id="IPR011257">
    <property type="entry name" value="DNA_glycosylase"/>
</dbReference>
<dbReference type="EC" id="3.2.2.21" evidence="2"/>
<reference evidence="6 7" key="1">
    <citation type="submission" date="2020-08" db="EMBL/GenBank/DDBJ databases">
        <title>Genomic Encyclopedia of Type Strains, Phase IV (KMG-IV): sequencing the most valuable type-strain genomes for metagenomic binning, comparative biology and taxonomic classification.</title>
        <authorList>
            <person name="Goeker M."/>
        </authorList>
    </citation>
    <scope>NUCLEOTIDE SEQUENCE [LARGE SCALE GENOMIC DNA]</scope>
    <source>
        <strain evidence="6 7">DSM 102850</strain>
    </source>
</reference>
<dbReference type="GO" id="GO:0005737">
    <property type="term" value="C:cytoplasm"/>
    <property type="evidence" value="ECO:0007669"/>
    <property type="project" value="TreeGrafter"/>
</dbReference>
<comment type="caution">
    <text evidence="6">The sequence shown here is derived from an EMBL/GenBank/DDBJ whole genome shotgun (WGS) entry which is preliminary data.</text>
</comment>
<sequence>MPSARAILARCHAKLGEPTPSVVLAASDDALRGCGLSRPKIRYLRAAADAVAEGTLDLEGLGALSDEDAARHLVAVPGVGPWTAAIYLLFCDGRLDVWPKSDVALLASYAAASGFAAKPAQRDFDAEADRRYAPWRGVAAHVLWTHYAVLKGRKPG</sequence>
<accession>A0A840I4Z3</accession>
<keyword evidence="3" id="KW-0227">DNA damage</keyword>
<evidence type="ECO:0000256" key="4">
    <source>
        <dbReference type="ARBA" id="ARBA00023204"/>
    </source>
</evidence>
<dbReference type="PANTHER" id="PTHR43003:SF5">
    <property type="entry name" value="DNA-3-METHYLADENINE GLYCOSYLASE"/>
    <property type="match status" value="1"/>
</dbReference>
<comment type="catalytic activity">
    <reaction evidence="1">
        <text>Hydrolysis of alkylated DNA, releasing 3-methyladenine, 3-methylguanine, 7-methylguanine and 7-methyladenine.</text>
        <dbReference type="EC" id="3.2.2.21"/>
    </reaction>
</comment>
<dbReference type="GO" id="GO:0006285">
    <property type="term" value="P:base-excision repair, AP site formation"/>
    <property type="evidence" value="ECO:0007669"/>
    <property type="project" value="TreeGrafter"/>
</dbReference>
<keyword evidence="6" id="KW-0378">Hydrolase</keyword>
<proteinExistence type="predicted"/>
<name>A0A840I4Z3_9PROT</name>
<dbReference type="EMBL" id="JACHOB010000003">
    <property type="protein sequence ID" value="MBB4659274.1"/>
    <property type="molecule type" value="Genomic_DNA"/>
</dbReference>
<dbReference type="SMART" id="SM00478">
    <property type="entry name" value="ENDO3c"/>
    <property type="match status" value="1"/>
</dbReference>
<dbReference type="InterPro" id="IPR051912">
    <property type="entry name" value="Alkylbase_DNA_Glycosylase/TA"/>
</dbReference>
<dbReference type="SUPFAM" id="SSF48150">
    <property type="entry name" value="DNA-glycosylase"/>
    <property type="match status" value="1"/>
</dbReference>
<dbReference type="CDD" id="cd00056">
    <property type="entry name" value="ENDO3c"/>
    <property type="match status" value="1"/>
</dbReference>
<dbReference type="GO" id="GO:0032131">
    <property type="term" value="F:alkylated DNA binding"/>
    <property type="evidence" value="ECO:0007669"/>
    <property type="project" value="TreeGrafter"/>
</dbReference>
<dbReference type="AlphaFoldDB" id="A0A840I4Z3"/>
<keyword evidence="4" id="KW-0234">DNA repair</keyword>
<evidence type="ECO:0000256" key="1">
    <source>
        <dbReference type="ARBA" id="ARBA00000086"/>
    </source>
</evidence>
<organism evidence="6 7">
    <name type="scientific">Parvularcula dongshanensis</name>
    <dbReference type="NCBI Taxonomy" id="1173995"/>
    <lineage>
        <taxon>Bacteria</taxon>
        <taxon>Pseudomonadati</taxon>
        <taxon>Pseudomonadota</taxon>
        <taxon>Alphaproteobacteria</taxon>
        <taxon>Parvularculales</taxon>
        <taxon>Parvularculaceae</taxon>
        <taxon>Parvularcula</taxon>
    </lineage>
</organism>
<dbReference type="Proteomes" id="UP000563524">
    <property type="component" value="Unassembled WGS sequence"/>
</dbReference>
<dbReference type="GO" id="GO:0008725">
    <property type="term" value="F:DNA-3-methyladenine glycosylase activity"/>
    <property type="evidence" value="ECO:0007669"/>
    <property type="project" value="TreeGrafter"/>
</dbReference>
<dbReference type="GO" id="GO:0043916">
    <property type="term" value="F:DNA-7-methylguanine glycosylase activity"/>
    <property type="evidence" value="ECO:0007669"/>
    <property type="project" value="TreeGrafter"/>
</dbReference>
<gene>
    <name evidence="6" type="ORF">GGQ59_001799</name>
</gene>
<evidence type="ECO:0000313" key="6">
    <source>
        <dbReference type="EMBL" id="MBB4659274.1"/>
    </source>
</evidence>
<evidence type="ECO:0000256" key="2">
    <source>
        <dbReference type="ARBA" id="ARBA00012000"/>
    </source>
</evidence>
<evidence type="ECO:0000259" key="5">
    <source>
        <dbReference type="SMART" id="SM00478"/>
    </source>
</evidence>
<keyword evidence="7" id="KW-1185">Reference proteome</keyword>
<evidence type="ECO:0000256" key="3">
    <source>
        <dbReference type="ARBA" id="ARBA00022763"/>
    </source>
</evidence>
<dbReference type="PANTHER" id="PTHR43003">
    <property type="entry name" value="DNA-3-METHYLADENINE GLYCOSYLASE"/>
    <property type="match status" value="1"/>
</dbReference>
<protein>
    <recommendedName>
        <fullName evidence="2">DNA-3-methyladenine glycosylase II</fullName>
        <ecNumber evidence="2">3.2.2.21</ecNumber>
    </recommendedName>
</protein>
<dbReference type="InterPro" id="IPR003265">
    <property type="entry name" value="HhH-GPD_domain"/>
</dbReference>
<dbReference type="GO" id="GO:0006307">
    <property type="term" value="P:DNA alkylation repair"/>
    <property type="evidence" value="ECO:0007669"/>
    <property type="project" value="TreeGrafter"/>
</dbReference>